<gene>
    <name evidence="1" type="ORF">MJO28_015322</name>
</gene>
<reference evidence="2" key="1">
    <citation type="journal article" date="2018" name="BMC Genomics">
        <title>Genomic insights into host adaptation between the wheat stripe rust pathogen (Puccinia striiformis f. sp. tritici) and the barley stripe rust pathogen (Puccinia striiformis f. sp. hordei).</title>
        <authorList>
            <person name="Xia C."/>
            <person name="Wang M."/>
            <person name="Yin C."/>
            <person name="Cornejo O.E."/>
            <person name="Hulbert S.H."/>
            <person name="Chen X."/>
        </authorList>
    </citation>
    <scope>NUCLEOTIDE SEQUENCE [LARGE SCALE GENOMIC DNA]</scope>
    <source>
        <strain evidence="2">93-210</strain>
    </source>
</reference>
<protein>
    <submittedName>
        <fullName evidence="1">Uncharacterized protein</fullName>
    </submittedName>
</protein>
<reference evidence="1 2" key="3">
    <citation type="journal article" date="2022" name="Microbiol. Spectr.">
        <title>Folding features and dynamics of 3D genome architecture in plant fungal pathogens.</title>
        <authorList>
            <person name="Xia C."/>
        </authorList>
    </citation>
    <scope>NUCLEOTIDE SEQUENCE [LARGE SCALE GENOMIC DNA]</scope>
    <source>
        <strain evidence="1 2">93-210</strain>
    </source>
</reference>
<sequence>MVKLVKRVLGGDDKKMMISNLERRTNGNRVDCKDEVVCYDHPLNGLRNDHYFSSWTKNI</sequence>
<proteinExistence type="predicted"/>
<dbReference type="EMBL" id="CM045880">
    <property type="protein sequence ID" value="KAI7938402.1"/>
    <property type="molecule type" value="Genomic_DNA"/>
</dbReference>
<evidence type="ECO:0000313" key="1">
    <source>
        <dbReference type="EMBL" id="KAI7938402.1"/>
    </source>
</evidence>
<reference evidence="2" key="2">
    <citation type="journal article" date="2018" name="Mol. Plant Microbe Interact.">
        <title>Genome sequence resources for the wheat stripe rust pathogen (Puccinia striiformis f. sp. tritici) and the barley stripe rust pathogen (Puccinia striiformis f. sp. hordei).</title>
        <authorList>
            <person name="Xia C."/>
            <person name="Wang M."/>
            <person name="Yin C."/>
            <person name="Cornejo O.E."/>
            <person name="Hulbert S.H."/>
            <person name="Chen X."/>
        </authorList>
    </citation>
    <scope>NUCLEOTIDE SEQUENCE [LARGE SCALE GENOMIC DNA]</scope>
    <source>
        <strain evidence="2">93-210</strain>
    </source>
</reference>
<organism evidence="1 2">
    <name type="scientific">Puccinia striiformis f. sp. tritici</name>
    <dbReference type="NCBI Taxonomy" id="168172"/>
    <lineage>
        <taxon>Eukaryota</taxon>
        <taxon>Fungi</taxon>
        <taxon>Dikarya</taxon>
        <taxon>Basidiomycota</taxon>
        <taxon>Pucciniomycotina</taxon>
        <taxon>Pucciniomycetes</taxon>
        <taxon>Pucciniales</taxon>
        <taxon>Pucciniaceae</taxon>
        <taxon>Puccinia</taxon>
    </lineage>
</organism>
<accession>A0ACC0DSM0</accession>
<comment type="caution">
    <text evidence="1">The sequence shown here is derived from an EMBL/GenBank/DDBJ whole genome shotgun (WGS) entry which is preliminary data.</text>
</comment>
<keyword evidence="2" id="KW-1185">Reference proteome</keyword>
<evidence type="ECO:0000313" key="2">
    <source>
        <dbReference type="Proteomes" id="UP001060170"/>
    </source>
</evidence>
<name>A0ACC0DSM0_9BASI</name>
<dbReference type="Proteomes" id="UP001060170">
    <property type="component" value="Chromosome 16"/>
</dbReference>